<keyword evidence="2" id="KW-0479">Metal-binding</keyword>
<comment type="cofactor">
    <cofactor evidence="1">
        <name>Fe cation</name>
        <dbReference type="ChEBI" id="CHEBI:24875"/>
    </cofactor>
</comment>
<dbReference type="Gene3D" id="2.60.120.620">
    <property type="entry name" value="q2cbj1_9rhob like domain"/>
    <property type="match status" value="1"/>
</dbReference>
<evidence type="ECO:0000256" key="4">
    <source>
        <dbReference type="ARBA" id="ARBA00038356"/>
    </source>
</evidence>
<keyword evidence="6 7" id="KW-0223">Dioxygenase</keyword>
<proteinExistence type="inferred from homology"/>
<dbReference type="SUPFAM" id="SSF51197">
    <property type="entry name" value="Clavaminate synthase-like"/>
    <property type="match status" value="1"/>
</dbReference>
<evidence type="ECO:0000313" key="7">
    <source>
        <dbReference type="RefSeq" id="XP_065666561.1"/>
    </source>
</evidence>
<keyword evidence="5" id="KW-1185">Reference proteome</keyword>
<evidence type="ECO:0000313" key="5">
    <source>
        <dbReference type="Proteomes" id="UP001652625"/>
    </source>
</evidence>
<protein>
    <submittedName>
        <fullName evidence="6">Phytanoyl-CoA dioxygenase domain-containing protein 1 isoform X2</fullName>
    </submittedName>
    <submittedName>
        <fullName evidence="7">Phytanoyl-CoA dioxygenase domain-containing protein 1 isoform X3</fullName>
    </submittedName>
</protein>
<sequence>MAQFIDKVDINAVVDQFVTNGYAVIEDFLSSDECDLLRERSKHYIETLDISTHPRSVFSTENQKNDEYFMTSQDKVRCFFEEGVFNEDGTLAKDKLLAVNKIGHGLHHVDDVFKKVTFHPLIQKVIKGLDFFEPVVVQSMVIFKQAHIGGVVLPHQDGTFLINDPPKVVGVWIALEDATVDNACLWFIPGSQHNPITRKMIRNPTNDGNIFTAPPDVYDSTKFVAAPVKKGSAIVIHGQVVHKSEKNVSDQSRFIYTFHIAEKKETIWSDENWLQETDSYKFPYLYNVTRN</sequence>
<keyword evidence="3" id="KW-0408">Iron</keyword>
<reference evidence="6 7" key="1">
    <citation type="submission" date="2025-05" db="UniProtKB">
        <authorList>
            <consortium name="RefSeq"/>
        </authorList>
    </citation>
    <scope>IDENTIFICATION</scope>
</reference>
<organism evidence="5 6">
    <name type="scientific">Hydra vulgaris</name>
    <name type="common">Hydra</name>
    <name type="synonym">Hydra attenuata</name>
    <dbReference type="NCBI Taxonomy" id="6087"/>
    <lineage>
        <taxon>Eukaryota</taxon>
        <taxon>Metazoa</taxon>
        <taxon>Cnidaria</taxon>
        <taxon>Hydrozoa</taxon>
        <taxon>Hydroidolina</taxon>
        <taxon>Anthoathecata</taxon>
        <taxon>Aplanulata</taxon>
        <taxon>Hydridae</taxon>
        <taxon>Hydra</taxon>
    </lineage>
</organism>
<dbReference type="GeneID" id="100211447"/>
<evidence type="ECO:0000256" key="2">
    <source>
        <dbReference type="ARBA" id="ARBA00022723"/>
    </source>
</evidence>
<comment type="similarity">
    <text evidence="4">Belongs to the PhyH family. PHYHD1 subfamily.</text>
</comment>
<gene>
    <name evidence="6 7" type="primary">LOC100211447</name>
</gene>
<name>A0ABM4CX99_HYDVU</name>
<dbReference type="RefSeq" id="XP_065666561.1">
    <property type="nucleotide sequence ID" value="XM_065810489.1"/>
</dbReference>
<dbReference type="RefSeq" id="XP_065666560.1">
    <property type="nucleotide sequence ID" value="XM_065810488.1"/>
</dbReference>
<keyword evidence="6 7" id="KW-0560">Oxidoreductase</keyword>
<dbReference type="Proteomes" id="UP001652625">
    <property type="component" value="Chromosome 11"/>
</dbReference>
<dbReference type="PANTHER" id="PTHR20883">
    <property type="entry name" value="PHYTANOYL-COA DIOXYGENASE DOMAIN CONTAINING 1"/>
    <property type="match status" value="1"/>
</dbReference>
<dbReference type="GO" id="GO:0051213">
    <property type="term" value="F:dioxygenase activity"/>
    <property type="evidence" value="ECO:0007669"/>
    <property type="project" value="UniProtKB-KW"/>
</dbReference>
<dbReference type="PANTHER" id="PTHR20883:SF15">
    <property type="entry name" value="PHYTANOYL-COA DIOXYGENASE DOMAIN-CONTAINING PROTEIN 1"/>
    <property type="match status" value="1"/>
</dbReference>
<dbReference type="InterPro" id="IPR008775">
    <property type="entry name" value="Phytyl_CoA_dOase-like"/>
</dbReference>
<accession>A0ABM4CX99</accession>
<evidence type="ECO:0000256" key="3">
    <source>
        <dbReference type="ARBA" id="ARBA00023004"/>
    </source>
</evidence>
<evidence type="ECO:0000313" key="6">
    <source>
        <dbReference type="RefSeq" id="XP_065666560.1"/>
    </source>
</evidence>
<dbReference type="Pfam" id="PF05721">
    <property type="entry name" value="PhyH"/>
    <property type="match status" value="1"/>
</dbReference>
<evidence type="ECO:0000256" key="1">
    <source>
        <dbReference type="ARBA" id="ARBA00001962"/>
    </source>
</evidence>